<comment type="caution">
    <text evidence="1">The sequence shown here is derived from an EMBL/GenBank/DDBJ whole genome shotgun (WGS) entry which is preliminary data.</text>
</comment>
<protein>
    <submittedName>
        <fullName evidence="1">Uncharacterized protein</fullName>
    </submittedName>
</protein>
<dbReference type="RefSeq" id="XP_067495693.1">
    <property type="nucleotide sequence ID" value="XM_067629698.1"/>
</dbReference>
<dbReference type="AlphaFoldDB" id="A0A437AGG4"/>
<dbReference type="Proteomes" id="UP000283090">
    <property type="component" value="Unassembled WGS sequence"/>
</dbReference>
<keyword evidence="2" id="KW-1185">Reference proteome</keyword>
<name>A0A437AGG4_ARTFL</name>
<reference evidence="1 2" key="1">
    <citation type="submission" date="2019-01" db="EMBL/GenBank/DDBJ databases">
        <title>Intercellular communication is required for trap formation in the nematode-trapping fungus Duddingtonia flagrans.</title>
        <authorList>
            <person name="Youssar L."/>
            <person name="Wernet V."/>
            <person name="Hensel N."/>
            <person name="Hildebrandt H.-G."/>
            <person name="Fischer R."/>
        </authorList>
    </citation>
    <scope>NUCLEOTIDE SEQUENCE [LARGE SCALE GENOMIC DNA]</scope>
    <source>
        <strain evidence="1 2">CBS H-5679</strain>
    </source>
</reference>
<proteinExistence type="predicted"/>
<accession>A0A437AGG4</accession>
<evidence type="ECO:0000313" key="1">
    <source>
        <dbReference type="EMBL" id="RVD90149.1"/>
    </source>
</evidence>
<dbReference type="GeneID" id="93583436"/>
<sequence length="114" mass="12629">MEALSPLISIALRSPPDVLLGGYGCSFEILNSDLGFHSDSQSRNRQAKPATTFENNNKTSVCIAQPGQEMYISLYIRVFCSSFVNFYPGGVNLRISNECSCHARSNDISYIVFH</sequence>
<dbReference type="EMBL" id="SAEB01000001">
    <property type="protein sequence ID" value="RVD90149.1"/>
    <property type="molecule type" value="Genomic_DNA"/>
</dbReference>
<organism evidence="1 2">
    <name type="scientific">Arthrobotrys flagrans</name>
    <name type="common">Nematode-trapping fungus</name>
    <name type="synonym">Trichothecium flagrans</name>
    <dbReference type="NCBI Taxonomy" id="97331"/>
    <lineage>
        <taxon>Eukaryota</taxon>
        <taxon>Fungi</taxon>
        <taxon>Dikarya</taxon>
        <taxon>Ascomycota</taxon>
        <taxon>Pezizomycotina</taxon>
        <taxon>Orbiliomycetes</taxon>
        <taxon>Orbiliales</taxon>
        <taxon>Orbiliaceae</taxon>
        <taxon>Arthrobotrys</taxon>
    </lineage>
</organism>
<gene>
    <name evidence="1" type="ORF">DFL_001125</name>
</gene>
<evidence type="ECO:0000313" key="2">
    <source>
        <dbReference type="Proteomes" id="UP000283090"/>
    </source>
</evidence>
<dbReference type="VEuPathDB" id="FungiDB:DFL_001125"/>